<dbReference type="EMBL" id="GQ900448">
    <property type="protein sequence ID" value="ADA80052.1"/>
    <property type="molecule type" value="Genomic_DNA"/>
</dbReference>
<gene>
    <name evidence="1" type="ORF">SAP029A_032</name>
    <name evidence="2" type="ORF">SAP039A_016</name>
    <name evidence="3" type="ORF">SAP099A_010</name>
</gene>
<dbReference type="EMBL" id="GQ900399">
    <property type="protein sequence ID" value="ACZ58955.1"/>
    <property type="molecule type" value="Genomic_DNA"/>
</dbReference>
<evidence type="ECO:0000313" key="4">
    <source>
        <dbReference type="EMBL" id="BAC54514.1"/>
    </source>
</evidence>
<reference evidence="4" key="1">
    <citation type="submission" date="2001-01" db="EMBL/GenBank/DDBJ databases">
        <title>Complete nucleotide sequence of Staphylococcus aureus E-1 EDINA plasmid.</title>
        <authorList>
            <person name="Sugai M."/>
            <person name="Yamaguchi T."/>
            <person name="Hayashi T."/>
            <person name="Nakasone K."/>
            <person name="Takami H."/>
        </authorList>
    </citation>
    <scope>NUCLEOTIDE SEQUENCE</scope>
    <source>
        <strain evidence="4">E-1</strain>
        <plasmid evidence="4">EDINA plasmid</plasmid>
    </source>
</reference>
<geneLocation type="plasmid" evidence="3">
    <name>pSK156</name>
</geneLocation>
<dbReference type="GO" id="GO:0042742">
    <property type="term" value="P:defense response to bacterium"/>
    <property type="evidence" value="ECO:0007669"/>
    <property type="project" value="InterPro"/>
</dbReference>
<dbReference type="AlphaFoldDB" id="A1KWV2"/>
<evidence type="ECO:0000313" key="3">
    <source>
        <dbReference type="EMBL" id="ADA80052.1"/>
    </source>
</evidence>
<reference evidence="1" key="3">
    <citation type="submission" date="2009-12" db="EMBL/GenBank/DDBJ databases">
        <authorList>
            <person name="Summers A.O."/>
            <person name="Shearer J."/>
            <person name="Wireman J."/>
        </authorList>
    </citation>
    <scope>NUCLEOTIDE SEQUENCE</scope>
    <source>
        <strain evidence="2">K153N</strain>
        <strain evidence="3">SK1271</strain>
        <strain evidence="1">WB43S</strain>
        <plasmid evidence="3">pSK156</plasmid>
        <plasmid evidence="1">pWBG746</plasmid>
        <plasmid evidence="2">pWBG747</plasmid>
    </source>
</reference>
<dbReference type="PATRIC" id="fig|1280.4828.peg.2755"/>
<reference evidence="1" key="2">
    <citation type="submission" date="2009-08" db="EMBL/GenBank/DDBJ databases">
        <authorList>
            <person name="Gill J."/>
            <person name="Borman J."/>
            <person name="Shetty J."/>
            <person name="Hostetler J."/>
            <person name="Durkin S."/>
            <person name="Montgomery B."/>
        </authorList>
    </citation>
    <scope>NUCLEOTIDE SEQUENCE</scope>
    <source>
        <strain evidence="2">K153N</strain>
        <strain evidence="3">SK1271</strain>
        <strain evidence="1">WB43S</strain>
        <plasmid evidence="3">pSK156</plasmid>
        <plasmid evidence="1">pWBG746</plasmid>
        <plasmid evidence="2">pWBG747</plasmid>
    </source>
</reference>
<name>A1KWV2_STAAU</name>
<organism evidence="4">
    <name type="scientific">Staphylococcus aureus</name>
    <dbReference type="NCBI Taxonomy" id="1280"/>
    <lineage>
        <taxon>Bacteria</taxon>
        <taxon>Bacillati</taxon>
        <taxon>Bacillota</taxon>
        <taxon>Bacilli</taxon>
        <taxon>Bacillales</taxon>
        <taxon>Staphylococcaceae</taxon>
        <taxon>Staphylococcus</taxon>
    </lineage>
</organism>
<dbReference type="EMBL" id="GQ900390">
    <property type="protein sequence ID" value="ACZ58733.1"/>
    <property type="molecule type" value="Genomic_DNA"/>
</dbReference>
<geneLocation type="plasmid" evidence="1">
    <name>pWBG746</name>
</geneLocation>
<evidence type="ECO:0000313" key="1">
    <source>
        <dbReference type="EMBL" id="ACZ58733.1"/>
    </source>
</evidence>
<evidence type="ECO:0000313" key="2">
    <source>
        <dbReference type="EMBL" id="ACZ58955.1"/>
    </source>
</evidence>
<dbReference type="RefSeq" id="WP_012211146.1">
    <property type="nucleotide sequence ID" value="NC_010077.1"/>
</dbReference>
<proteinExistence type="predicted"/>
<keyword evidence="4" id="KW-0614">Plasmid</keyword>
<accession>A1KWV2</accession>
<protein>
    <submittedName>
        <fullName evidence="1 3">Bacteriocin</fullName>
    </submittedName>
</protein>
<geneLocation type="plasmid" evidence="4">
    <name>EDINA plasmid</name>
</geneLocation>
<sequence>MKKLETKELVSINGGKKNTWQQNVSGAIGSTVAGAGLGGAICGPACAVVGAHYGPIIWAGVSGATGAF</sequence>
<geneLocation type="plasmid" evidence="2">
    <name>pWBG747</name>
</geneLocation>
<dbReference type="EMBL" id="AP003089">
    <property type="protein sequence ID" value="BAC54514.1"/>
    <property type="molecule type" value="Genomic_DNA"/>
</dbReference>